<dbReference type="EMBL" id="FOQY01000002">
    <property type="protein sequence ID" value="SFI30249.1"/>
    <property type="molecule type" value="Genomic_DNA"/>
</dbReference>
<name>A0A1I3H3I0_9ACTN</name>
<evidence type="ECO:0000313" key="1">
    <source>
        <dbReference type="EMBL" id="SFI30249.1"/>
    </source>
</evidence>
<dbReference type="InterPro" id="IPR006311">
    <property type="entry name" value="TAT_signal"/>
</dbReference>
<organism evidence="1 2">
    <name type="scientific">Streptosporangium canum</name>
    <dbReference type="NCBI Taxonomy" id="324952"/>
    <lineage>
        <taxon>Bacteria</taxon>
        <taxon>Bacillati</taxon>
        <taxon>Actinomycetota</taxon>
        <taxon>Actinomycetes</taxon>
        <taxon>Streptosporangiales</taxon>
        <taxon>Streptosporangiaceae</taxon>
        <taxon>Streptosporangium</taxon>
    </lineage>
</organism>
<dbReference type="Gene3D" id="2.130.10.10">
    <property type="entry name" value="YVTN repeat-like/Quinoprotein amine dehydrogenase"/>
    <property type="match status" value="2"/>
</dbReference>
<accession>A0A1I3H3I0</accession>
<dbReference type="AlphaFoldDB" id="A0A1I3H3I0"/>
<protein>
    <recommendedName>
        <fullName evidence="3">40-residue YVTN family beta-propeller repeat-containing protein</fullName>
    </recommendedName>
</protein>
<gene>
    <name evidence="1" type="ORF">SAMN05216275_102338</name>
</gene>
<evidence type="ECO:0008006" key="3">
    <source>
        <dbReference type="Google" id="ProtNLM"/>
    </source>
</evidence>
<dbReference type="Proteomes" id="UP000199111">
    <property type="component" value="Unassembled WGS sequence"/>
</dbReference>
<reference evidence="2" key="1">
    <citation type="submission" date="2016-10" db="EMBL/GenBank/DDBJ databases">
        <authorList>
            <person name="Varghese N."/>
            <person name="Submissions S."/>
        </authorList>
    </citation>
    <scope>NUCLEOTIDE SEQUENCE [LARGE SCALE GENOMIC DNA]</scope>
    <source>
        <strain evidence="2">CGMCC 4.2126</strain>
    </source>
</reference>
<dbReference type="PROSITE" id="PS51318">
    <property type="entry name" value="TAT"/>
    <property type="match status" value="1"/>
</dbReference>
<dbReference type="SUPFAM" id="SSF63829">
    <property type="entry name" value="Calcium-dependent phosphotriesterase"/>
    <property type="match status" value="1"/>
</dbReference>
<keyword evidence="2" id="KW-1185">Reference proteome</keyword>
<proteinExistence type="predicted"/>
<sequence>MRFLSATPRRSALSWPGALAGVLALTAGLLIAPVPAASAEDSVTDLGAFSYSTDLVVGGDKVAVSIDDRIVVADTTGEVEGTITGLFGAYGLAMTPDGTRLYAALMGSGEVAEIDTATLEITRRVDLAAYGCPSSLALTGERLWVGYGGCGGASGALGLDLSVTTPEPAPFEVPLKSGPYLAAAGNTLVVGEGGGSPADLFVYDVSGAAPVFRGEIDGHTYFHGRLNDVAVAPDGSHVISAFALPDAFEMWDATTLARVHSYEKGPEAEGYPATVAISPDGAYIAGGRNQLSAGGMTLYDRASGAEIYAASLPEGEIVDGSAAFSGRDIFSLLKTDSDHLYLWRLHDVTLPASTLTLTAEPGATAQQPLALTGRLAFDDGTVPGAQPLAVTRTLPDGTSTELPSVTTAADGTFTITDTPPIGGELTYTVLWNGDESHRWSKASLITAVRYVTTLTLTGPTSAVAGTRLVFSGQIQVTGATAPRSGTITVRRTRSGDDGETVQRPVGINPSASYMFTDVLSAGEYTYTAHWAGGGQTGPAQASHVVTVYEPTK</sequence>
<dbReference type="InterPro" id="IPR015943">
    <property type="entry name" value="WD40/YVTN_repeat-like_dom_sf"/>
</dbReference>
<evidence type="ECO:0000313" key="2">
    <source>
        <dbReference type="Proteomes" id="UP000199111"/>
    </source>
</evidence>